<accession>A0A9P7SDU9</accession>
<dbReference type="OrthoDB" id="4960978at2759"/>
<proteinExistence type="predicted"/>
<comment type="caution">
    <text evidence="2">The sequence shown here is derived from an EMBL/GenBank/DDBJ whole genome shotgun (WGS) entry which is preliminary data.</text>
</comment>
<keyword evidence="3" id="KW-1185">Reference proteome</keyword>
<dbReference type="AlphaFoldDB" id="A0A9P7SDU9"/>
<evidence type="ECO:0000313" key="3">
    <source>
        <dbReference type="Proteomes" id="UP000706124"/>
    </source>
</evidence>
<feature type="region of interest" description="Disordered" evidence="1">
    <location>
        <begin position="97"/>
        <end position="120"/>
    </location>
</feature>
<evidence type="ECO:0000256" key="1">
    <source>
        <dbReference type="SAM" id="MobiDB-lite"/>
    </source>
</evidence>
<name>A0A9P7SDU9_9HYPO</name>
<organism evidence="2 3">
    <name type="scientific">Claviceps pazoutovae</name>
    <dbReference type="NCBI Taxonomy" id="1649127"/>
    <lineage>
        <taxon>Eukaryota</taxon>
        <taxon>Fungi</taxon>
        <taxon>Dikarya</taxon>
        <taxon>Ascomycota</taxon>
        <taxon>Pezizomycotina</taxon>
        <taxon>Sordariomycetes</taxon>
        <taxon>Hypocreomycetidae</taxon>
        <taxon>Hypocreales</taxon>
        <taxon>Clavicipitaceae</taxon>
        <taxon>Claviceps</taxon>
    </lineage>
</organism>
<reference evidence="2 3" key="1">
    <citation type="journal article" date="2020" name="bioRxiv">
        <title>Whole genome comparisons of ergot fungi reveals the divergence and evolution of species within the genus Claviceps are the result of varying mechanisms driving genome evolution and host range expansion.</title>
        <authorList>
            <person name="Wyka S.A."/>
            <person name="Mondo S.J."/>
            <person name="Liu M."/>
            <person name="Dettman J."/>
            <person name="Nalam V."/>
            <person name="Broders K.D."/>
        </authorList>
    </citation>
    <scope>NUCLEOTIDE SEQUENCE [LARGE SCALE GENOMIC DNA]</scope>
    <source>
        <strain evidence="2 3">CCC 1485</strain>
    </source>
</reference>
<sequence>MATFPEDVRYFERYKLNRFATEIHNPVNPQNHAWWPNPQMKWRMSVYVMRRTDVESPGESERLSRNVHPPLICGASDRYLIPTLQLEDLEKHIPIDRETESHDAQLKRLRNAQSSKRSRTGLKTMREELDESQKARRLAEGQRLQERELRLQAEERARIL</sequence>
<dbReference type="Proteomes" id="UP000706124">
    <property type="component" value="Unassembled WGS sequence"/>
</dbReference>
<protein>
    <submittedName>
        <fullName evidence="2">Uncharacterized protein</fullName>
    </submittedName>
</protein>
<feature type="compositionally biased region" description="Basic and acidic residues" evidence="1">
    <location>
        <begin position="97"/>
        <end position="106"/>
    </location>
</feature>
<evidence type="ECO:0000313" key="2">
    <source>
        <dbReference type="EMBL" id="KAG5930324.1"/>
    </source>
</evidence>
<gene>
    <name evidence="2" type="ORF">E4U60_007096</name>
</gene>
<dbReference type="EMBL" id="SRPO01000756">
    <property type="protein sequence ID" value="KAG5930324.1"/>
    <property type="molecule type" value="Genomic_DNA"/>
</dbReference>